<reference evidence="1" key="1">
    <citation type="submission" date="2021-01" db="EMBL/GenBank/DDBJ databases">
        <title>Whole genome shotgun sequence of Rugosimonospora africana NBRC 104875.</title>
        <authorList>
            <person name="Komaki H."/>
            <person name="Tamura T."/>
        </authorList>
    </citation>
    <scope>NUCLEOTIDE SEQUENCE</scope>
    <source>
        <strain evidence="1">NBRC 104875</strain>
    </source>
</reference>
<dbReference type="Proteomes" id="UP000642748">
    <property type="component" value="Unassembled WGS sequence"/>
</dbReference>
<keyword evidence="2" id="KW-1185">Reference proteome</keyword>
<comment type="caution">
    <text evidence="1">The sequence shown here is derived from an EMBL/GenBank/DDBJ whole genome shotgun (WGS) entry which is preliminary data.</text>
</comment>
<dbReference type="AlphaFoldDB" id="A0A8J3R0F6"/>
<sequence>MANLWPSEPRARLRPARRRFARIPVLYPGEPTTPPVAAWARRSRSAGFANRLLHVRGPEHVFEQLGEPVALLLAEAARGRG</sequence>
<name>A0A8J3R0F6_9ACTN</name>
<evidence type="ECO:0000313" key="1">
    <source>
        <dbReference type="EMBL" id="GIH19283.1"/>
    </source>
</evidence>
<evidence type="ECO:0000313" key="2">
    <source>
        <dbReference type="Proteomes" id="UP000642748"/>
    </source>
</evidence>
<protein>
    <submittedName>
        <fullName evidence="1">Uncharacterized protein</fullName>
    </submittedName>
</protein>
<proteinExistence type="predicted"/>
<organism evidence="1 2">
    <name type="scientific">Rugosimonospora africana</name>
    <dbReference type="NCBI Taxonomy" id="556532"/>
    <lineage>
        <taxon>Bacteria</taxon>
        <taxon>Bacillati</taxon>
        <taxon>Actinomycetota</taxon>
        <taxon>Actinomycetes</taxon>
        <taxon>Micromonosporales</taxon>
        <taxon>Micromonosporaceae</taxon>
        <taxon>Rugosimonospora</taxon>
    </lineage>
</organism>
<accession>A0A8J3R0F6</accession>
<gene>
    <name evidence="1" type="ORF">Raf01_74550</name>
</gene>
<dbReference type="EMBL" id="BONZ01000078">
    <property type="protein sequence ID" value="GIH19283.1"/>
    <property type="molecule type" value="Genomic_DNA"/>
</dbReference>